<name>A0A7S2TA88_9CHLO</name>
<feature type="domain" description="RING-type" evidence="6">
    <location>
        <begin position="12"/>
        <end position="51"/>
    </location>
</feature>
<evidence type="ECO:0000256" key="1">
    <source>
        <dbReference type="ARBA" id="ARBA00022723"/>
    </source>
</evidence>
<dbReference type="InterPro" id="IPR017907">
    <property type="entry name" value="Znf_RING_CS"/>
</dbReference>
<evidence type="ECO:0000256" key="2">
    <source>
        <dbReference type="ARBA" id="ARBA00022771"/>
    </source>
</evidence>
<evidence type="ECO:0000313" key="7">
    <source>
        <dbReference type="EMBL" id="CAD9721905.1"/>
    </source>
</evidence>
<dbReference type="GO" id="GO:0008270">
    <property type="term" value="F:zinc ion binding"/>
    <property type="evidence" value="ECO:0007669"/>
    <property type="project" value="UniProtKB-KW"/>
</dbReference>
<dbReference type="InterPro" id="IPR001841">
    <property type="entry name" value="Znf_RING"/>
</dbReference>
<reference evidence="7" key="1">
    <citation type="submission" date="2021-01" db="EMBL/GenBank/DDBJ databases">
        <authorList>
            <person name="Corre E."/>
            <person name="Pelletier E."/>
            <person name="Niang G."/>
            <person name="Scheremetjew M."/>
            <person name="Finn R."/>
            <person name="Kale V."/>
            <person name="Holt S."/>
            <person name="Cochrane G."/>
            <person name="Meng A."/>
            <person name="Brown T."/>
            <person name="Cohen L."/>
        </authorList>
    </citation>
    <scope>NUCLEOTIDE SEQUENCE</scope>
    <source>
        <strain evidence="7">RCC2335</strain>
    </source>
</reference>
<feature type="region of interest" description="Disordered" evidence="5">
    <location>
        <begin position="107"/>
        <end position="164"/>
    </location>
</feature>
<organism evidence="7">
    <name type="scientific">Chloropicon roscoffensis</name>
    <dbReference type="NCBI Taxonomy" id="1461544"/>
    <lineage>
        <taxon>Eukaryota</taxon>
        <taxon>Viridiplantae</taxon>
        <taxon>Chlorophyta</taxon>
        <taxon>Chloropicophyceae</taxon>
        <taxon>Chloropicales</taxon>
        <taxon>Chloropicaceae</taxon>
        <taxon>Chloropicon</taxon>
    </lineage>
</organism>
<protein>
    <recommendedName>
        <fullName evidence="6">RING-type domain-containing protein</fullName>
    </recommendedName>
</protein>
<dbReference type="Pfam" id="PF13923">
    <property type="entry name" value="zf-C3HC4_2"/>
    <property type="match status" value="1"/>
</dbReference>
<dbReference type="PROSITE" id="PS00518">
    <property type="entry name" value="ZF_RING_1"/>
    <property type="match status" value="1"/>
</dbReference>
<evidence type="ECO:0000256" key="5">
    <source>
        <dbReference type="SAM" id="MobiDB-lite"/>
    </source>
</evidence>
<dbReference type="InterPro" id="IPR044592">
    <property type="entry name" value="RING1A/B"/>
</dbReference>
<evidence type="ECO:0000259" key="6">
    <source>
        <dbReference type="PROSITE" id="PS50089"/>
    </source>
</evidence>
<gene>
    <name evidence="7" type="ORF">CROS1312_LOCUS1173</name>
</gene>
<keyword evidence="2 4" id="KW-0863">Zinc-finger</keyword>
<keyword evidence="1" id="KW-0479">Metal-binding</keyword>
<feature type="compositionally biased region" description="Basic residues" evidence="5">
    <location>
        <begin position="115"/>
        <end position="134"/>
    </location>
</feature>
<dbReference type="PROSITE" id="PS50089">
    <property type="entry name" value="ZF_RING_2"/>
    <property type="match status" value="1"/>
</dbReference>
<keyword evidence="3" id="KW-0862">Zinc</keyword>
<evidence type="ECO:0000256" key="4">
    <source>
        <dbReference type="PROSITE-ProRule" id="PRU00175"/>
    </source>
</evidence>
<accession>A0A7S2TA88</accession>
<dbReference type="AlphaFoldDB" id="A0A7S2TA88"/>
<dbReference type="SUPFAM" id="SSF57850">
    <property type="entry name" value="RING/U-box"/>
    <property type="match status" value="1"/>
</dbReference>
<dbReference type="InterPro" id="IPR013083">
    <property type="entry name" value="Znf_RING/FYVE/PHD"/>
</dbReference>
<evidence type="ECO:0000256" key="3">
    <source>
        <dbReference type="ARBA" id="ARBA00022833"/>
    </source>
</evidence>
<proteinExistence type="predicted"/>
<dbReference type="EMBL" id="HBHM01001508">
    <property type="protein sequence ID" value="CAD9721905.1"/>
    <property type="molecule type" value="Transcribed_RNA"/>
</dbReference>
<dbReference type="PANTHER" id="PTHR46537">
    <property type="entry name" value="OS11G0578200 PROTEIN"/>
    <property type="match status" value="1"/>
</dbReference>
<dbReference type="Gene3D" id="3.30.40.10">
    <property type="entry name" value="Zinc/RING finger domain, C3HC4 (zinc finger)"/>
    <property type="match status" value="1"/>
</dbReference>
<dbReference type="SMART" id="SM00184">
    <property type="entry name" value="RING"/>
    <property type="match status" value="1"/>
</dbReference>
<sequence length="320" mass="35496">MDYERVKESVTCTICLGVITNCRTVSTCLHRFCNTCIEPALRVNSKCPQCRANIPSRRSCREDKAFDALVEAIYGDVEQQKAVERKLSDDWWAKNKGSFKHIGESFRQQAEATKGRRVASIKSKLPKAKKKRGRPAREEAQAAGAGPSGRVAPQPRGGPGVDPKLAAAESVHASYDRLKRDARERSDEVVRKLGDLQRLQREEDEKRQVLITLTPGEDIPQYAMPKPFLLCNPDVKVSSLQRLIASKHPGSLSAERLHMFVRMGTSGSSKLNGEMSVRRLRSADLGDGINVVYSLDSMLFPGCSRIQCRSLPDSMLDPAS</sequence>
<dbReference type="PANTHER" id="PTHR46537:SF3">
    <property type="entry name" value="E3 UBIQUITIN-PROTEIN LIGASE RING1A"/>
    <property type="match status" value="1"/>
</dbReference>